<comment type="caution">
    <text evidence="1">The sequence shown here is derived from an EMBL/GenBank/DDBJ whole genome shotgun (WGS) entry which is preliminary data.</text>
</comment>
<proteinExistence type="predicted"/>
<dbReference type="AlphaFoldDB" id="V5ANF1"/>
<gene>
    <name evidence="1" type="ORF">TCDM_10123</name>
</gene>
<dbReference type="VEuPathDB" id="TriTrypDB:TCDM_10123"/>
<evidence type="ECO:0000313" key="1">
    <source>
        <dbReference type="EMBL" id="ESS62245.1"/>
    </source>
</evidence>
<accession>V5ANF1</accession>
<dbReference type="EMBL" id="AYLP01000199">
    <property type="protein sequence ID" value="ESS62245.1"/>
    <property type="molecule type" value="Genomic_DNA"/>
</dbReference>
<dbReference type="OrthoDB" id="10487529at2759"/>
<name>V5ANF1_TRYCR</name>
<dbReference type="Proteomes" id="UP000017861">
    <property type="component" value="Unassembled WGS sequence"/>
</dbReference>
<evidence type="ECO:0000313" key="2">
    <source>
        <dbReference type="Proteomes" id="UP000017861"/>
    </source>
</evidence>
<reference evidence="1 2" key="1">
    <citation type="journal article" date="2014" name="Genome Announc.">
        <title>Trypanosoma cruzi Clone Dm28c Draft Genome Sequence.</title>
        <authorList>
            <person name="Grisard E.C."/>
            <person name="Teixeira S.M."/>
            <person name="de Almeida L.G."/>
            <person name="Stoco P.H."/>
            <person name="Gerber A.L."/>
            <person name="Talavera-Lopez C."/>
            <person name="Lima O.C."/>
            <person name="Andersson B."/>
            <person name="de Vasconcelos A.T."/>
        </authorList>
    </citation>
    <scope>NUCLEOTIDE SEQUENCE [LARGE SCALE GENOMIC DNA]</scope>
    <source>
        <strain evidence="1 2">Dm28c</strain>
    </source>
</reference>
<protein>
    <submittedName>
        <fullName evidence="1">Uncharacterized protein</fullName>
    </submittedName>
</protein>
<organism evidence="1 2">
    <name type="scientific">Trypanosoma cruzi Dm28c</name>
    <dbReference type="NCBI Taxonomy" id="1416333"/>
    <lineage>
        <taxon>Eukaryota</taxon>
        <taxon>Discoba</taxon>
        <taxon>Euglenozoa</taxon>
        <taxon>Kinetoplastea</taxon>
        <taxon>Metakinetoplastina</taxon>
        <taxon>Trypanosomatida</taxon>
        <taxon>Trypanosomatidae</taxon>
        <taxon>Trypanosoma</taxon>
        <taxon>Schizotrypanum</taxon>
    </lineage>
</organism>
<sequence length="331" mass="35939">MCSSRVCGWEWCPDFLATSQDAVGEGGVDHRSVQAAGCGYKTAQKRTQYTAGVRGHARQTVVDGQFKRIRREGPIHIPVTRRRASTNSAENGGDCSTCNANSVTEEQIFLLTTAEHRRGPKSTAAQPIPESGDVVPPRLGASKALGSRGHQAVSHGPLAAWRNHRGGHDCSPPVCSATSARGRLPLQHTRPTTFRPSRYMWDAAPCRSYGASVHLQPCGYSGQRRCTRRGASIPVSCTQGKGSMFPSWQHACLSRNAVLRPRSVGWQMAVRVHTRGGRPLGNTQYALRSHIGKRDAAAADPRCLCRVVGQLRVHAAWGGGEVLSCRRGWYI</sequence>